<reference evidence="3 4" key="1">
    <citation type="submission" date="2016-07" db="EMBL/GenBank/DDBJ databases">
        <title>Multiple horizontal gene transfer events from other fungi enriched the ability of initially mycotrophic Trichoderma (Ascomycota) to feed on dead plant biomass.</title>
        <authorList>
            <consortium name="DOE Joint Genome Institute"/>
            <person name="Aerts A."/>
            <person name="Atanasova L."/>
            <person name="Chenthamara K."/>
            <person name="Zhang J."/>
            <person name="Grujic M."/>
            <person name="Henrissat B."/>
            <person name="Kuo A."/>
            <person name="Salamov A."/>
            <person name="Lipzen A."/>
            <person name="Labutti K."/>
            <person name="Barry K."/>
            <person name="Miao Y."/>
            <person name="Rahimi M.J."/>
            <person name="Shen Q."/>
            <person name="Grigoriev I.V."/>
            <person name="Kubicek C.P."/>
            <person name="Druzhinina I.S."/>
        </authorList>
    </citation>
    <scope>NUCLEOTIDE SEQUENCE [LARGE SCALE GENOMIC DNA]</scope>
    <source>
        <strain evidence="3 4">CBS 226.95</strain>
    </source>
</reference>
<dbReference type="RefSeq" id="XP_024770992.1">
    <property type="nucleotide sequence ID" value="XM_024913709.1"/>
</dbReference>
<accession>A0A2T4A2L8</accession>
<organism evidence="3 4">
    <name type="scientific">Trichoderma harzianum CBS 226.95</name>
    <dbReference type="NCBI Taxonomy" id="983964"/>
    <lineage>
        <taxon>Eukaryota</taxon>
        <taxon>Fungi</taxon>
        <taxon>Dikarya</taxon>
        <taxon>Ascomycota</taxon>
        <taxon>Pezizomycotina</taxon>
        <taxon>Sordariomycetes</taxon>
        <taxon>Hypocreomycetidae</taxon>
        <taxon>Hypocreales</taxon>
        <taxon>Hypocreaceae</taxon>
        <taxon>Trichoderma</taxon>
    </lineage>
</organism>
<evidence type="ECO:0000313" key="3">
    <source>
        <dbReference type="EMBL" id="PTB51315.1"/>
    </source>
</evidence>
<gene>
    <name evidence="3" type="ORF">M431DRAFT_239490</name>
</gene>
<feature type="chain" id="PRO_5015718337" evidence="2">
    <location>
        <begin position="16"/>
        <end position="78"/>
    </location>
</feature>
<evidence type="ECO:0000313" key="4">
    <source>
        <dbReference type="Proteomes" id="UP000241690"/>
    </source>
</evidence>
<feature type="region of interest" description="Disordered" evidence="1">
    <location>
        <begin position="58"/>
        <end position="78"/>
    </location>
</feature>
<evidence type="ECO:0000256" key="2">
    <source>
        <dbReference type="SAM" id="SignalP"/>
    </source>
</evidence>
<protein>
    <submittedName>
        <fullName evidence="3">Uncharacterized protein</fullName>
    </submittedName>
</protein>
<keyword evidence="2" id="KW-0732">Signal</keyword>
<proteinExistence type="predicted"/>
<feature type="signal peptide" evidence="2">
    <location>
        <begin position="1"/>
        <end position="15"/>
    </location>
</feature>
<dbReference type="GeneID" id="36622272"/>
<evidence type="ECO:0000256" key="1">
    <source>
        <dbReference type="SAM" id="MobiDB-lite"/>
    </source>
</evidence>
<sequence length="78" mass="8629">MLARILLTCWRLAGSQVAKKPGLEQTSRWAVDHMEIPSDQAPGISNWRQGVKLRGKLRRGDDGWESDSGPVSCLPSAR</sequence>
<keyword evidence="4" id="KW-1185">Reference proteome</keyword>
<name>A0A2T4A2L8_TRIHA</name>
<dbReference type="Proteomes" id="UP000241690">
    <property type="component" value="Unassembled WGS sequence"/>
</dbReference>
<dbReference type="AlphaFoldDB" id="A0A2T4A2L8"/>
<dbReference type="EMBL" id="KZ679686">
    <property type="protein sequence ID" value="PTB51315.1"/>
    <property type="molecule type" value="Genomic_DNA"/>
</dbReference>